<dbReference type="AlphaFoldDB" id="A0A844Z076"/>
<comment type="caution">
    <text evidence="6">The sequence shown here is derived from an EMBL/GenBank/DDBJ whole genome shotgun (WGS) entry which is preliminary data.</text>
</comment>
<feature type="domain" description="HTH lysR-type" evidence="5">
    <location>
        <begin position="6"/>
        <end position="63"/>
    </location>
</feature>
<organism evidence="6 7">
    <name type="scientific">Alteraurantiacibacter buctensis</name>
    <dbReference type="NCBI Taxonomy" id="1503981"/>
    <lineage>
        <taxon>Bacteria</taxon>
        <taxon>Pseudomonadati</taxon>
        <taxon>Pseudomonadota</taxon>
        <taxon>Alphaproteobacteria</taxon>
        <taxon>Sphingomonadales</taxon>
        <taxon>Erythrobacteraceae</taxon>
        <taxon>Alteraurantiacibacter</taxon>
    </lineage>
</organism>
<evidence type="ECO:0000256" key="3">
    <source>
        <dbReference type="ARBA" id="ARBA00023125"/>
    </source>
</evidence>
<evidence type="ECO:0000313" key="7">
    <source>
        <dbReference type="Proteomes" id="UP000466966"/>
    </source>
</evidence>
<dbReference type="GO" id="GO:0003700">
    <property type="term" value="F:DNA-binding transcription factor activity"/>
    <property type="evidence" value="ECO:0007669"/>
    <property type="project" value="InterPro"/>
</dbReference>
<dbReference type="SUPFAM" id="SSF46785">
    <property type="entry name" value="Winged helix' DNA-binding domain"/>
    <property type="match status" value="1"/>
</dbReference>
<keyword evidence="2" id="KW-0805">Transcription regulation</keyword>
<dbReference type="OrthoDB" id="7216893at2"/>
<dbReference type="InterPro" id="IPR000847">
    <property type="entry name" value="LysR_HTH_N"/>
</dbReference>
<dbReference type="Proteomes" id="UP000466966">
    <property type="component" value="Unassembled WGS sequence"/>
</dbReference>
<dbReference type="PROSITE" id="PS50931">
    <property type="entry name" value="HTH_LYSR"/>
    <property type="match status" value="1"/>
</dbReference>
<keyword evidence="3" id="KW-0238">DNA-binding</keyword>
<reference evidence="6 7" key="1">
    <citation type="submission" date="2019-12" db="EMBL/GenBank/DDBJ databases">
        <title>Genomic-based taxomic classification of the family Erythrobacteraceae.</title>
        <authorList>
            <person name="Xu L."/>
        </authorList>
    </citation>
    <scope>NUCLEOTIDE SEQUENCE [LARGE SCALE GENOMIC DNA]</scope>
    <source>
        <strain evidence="6 7">M0322</strain>
    </source>
</reference>
<evidence type="ECO:0000256" key="4">
    <source>
        <dbReference type="ARBA" id="ARBA00023163"/>
    </source>
</evidence>
<evidence type="ECO:0000259" key="5">
    <source>
        <dbReference type="PROSITE" id="PS50931"/>
    </source>
</evidence>
<dbReference type="PRINTS" id="PR00039">
    <property type="entry name" value="HTHLYSR"/>
</dbReference>
<dbReference type="SUPFAM" id="SSF53850">
    <property type="entry name" value="Periplasmic binding protein-like II"/>
    <property type="match status" value="1"/>
</dbReference>
<dbReference type="Pfam" id="PF03466">
    <property type="entry name" value="LysR_substrate"/>
    <property type="match status" value="1"/>
</dbReference>
<evidence type="ECO:0000313" key="6">
    <source>
        <dbReference type="EMBL" id="MXO71353.1"/>
    </source>
</evidence>
<name>A0A844Z076_9SPHN</name>
<dbReference type="InterPro" id="IPR005119">
    <property type="entry name" value="LysR_subst-bd"/>
</dbReference>
<dbReference type="Gene3D" id="1.10.10.10">
    <property type="entry name" value="Winged helix-like DNA-binding domain superfamily/Winged helix DNA-binding domain"/>
    <property type="match status" value="1"/>
</dbReference>
<dbReference type="RefSeq" id="WP_160771279.1">
    <property type="nucleotide sequence ID" value="NZ_WTYV01000002.1"/>
</dbReference>
<gene>
    <name evidence="6" type="ORF">GRI99_06825</name>
</gene>
<dbReference type="PANTHER" id="PTHR30126:SF40">
    <property type="entry name" value="HTH-TYPE TRANSCRIPTIONAL REGULATOR GLTR"/>
    <property type="match status" value="1"/>
</dbReference>
<dbReference type="CDD" id="cd05466">
    <property type="entry name" value="PBP2_LTTR_substrate"/>
    <property type="match status" value="1"/>
</dbReference>
<sequence length="320" mass="36039">MPSLPFTLRQLEVFAALCATSSFRQCAEEMGISQASVSNQIRTLEEQLGVELFDRKPGQRPGLRPEGVAFLEDLREFERAAAALAAHRRQVPTLPAQKRRFRLLVGQGMFDGYIRRKLDAFYDLYPHIDLEFETKWPFGELIRQIAQGRYDFALINQRADRPVAEGCRQLAMVRGGIYGHVKFAEGRELPLAADQVNSLPFILPKSTSEQEREALQSYERHGIFPRHVVAHTQYYDVMGAMLDRGLGVASFSAAILPAALRKDVVLLYPLDDWRLLYARKEGCDGEAADQVERFLVGSLLQDPDYPAIAVDWNAVPASVT</sequence>
<evidence type="ECO:0000256" key="1">
    <source>
        <dbReference type="ARBA" id="ARBA00009437"/>
    </source>
</evidence>
<proteinExistence type="inferred from homology"/>
<keyword evidence="4" id="KW-0804">Transcription</keyword>
<dbReference type="InterPro" id="IPR036388">
    <property type="entry name" value="WH-like_DNA-bd_sf"/>
</dbReference>
<accession>A0A844Z076</accession>
<dbReference type="PANTHER" id="PTHR30126">
    <property type="entry name" value="HTH-TYPE TRANSCRIPTIONAL REGULATOR"/>
    <property type="match status" value="1"/>
</dbReference>
<dbReference type="Pfam" id="PF00126">
    <property type="entry name" value="HTH_1"/>
    <property type="match status" value="1"/>
</dbReference>
<dbReference type="EMBL" id="WTYV01000002">
    <property type="protein sequence ID" value="MXO71353.1"/>
    <property type="molecule type" value="Genomic_DNA"/>
</dbReference>
<dbReference type="GO" id="GO:0000976">
    <property type="term" value="F:transcription cis-regulatory region binding"/>
    <property type="evidence" value="ECO:0007669"/>
    <property type="project" value="TreeGrafter"/>
</dbReference>
<keyword evidence="7" id="KW-1185">Reference proteome</keyword>
<protein>
    <submittedName>
        <fullName evidence="6">LysR family transcriptional regulator</fullName>
    </submittedName>
</protein>
<evidence type="ECO:0000256" key="2">
    <source>
        <dbReference type="ARBA" id="ARBA00023015"/>
    </source>
</evidence>
<dbReference type="InterPro" id="IPR036390">
    <property type="entry name" value="WH_DNA-bd_sf"/>
</dbReference>
<dbReference type="Gene3D" id="3.40.190.10">
    <property type="entry name" value="Periplasmic binding protein-like II"/>
    <property type="match status" value="2"/>
</dbReference>
<comment type="similarity">
    <text evidence="1">Belongs to the LysR transcriptional regulatory family.</text>
</comment>